<evidence type="ECO:0000313" key="1">
    <source>
        <dbReference type="EMBL" id="KAH1164827.1"/>
    </source>
</evidence>
<gene>
    <name evidence="1" type="ORF">KIL84_015120</name>
</gene>
<name>A0A9D3WNB4_9SAUR</name>
<accession>A0A9D3WNB4</accession>
<reference evidence="1" key="1">
    <citation type="submission" date="2021-09" db="EMBL/GenBank/DDBJ databases">
        <title>The genome of Mauremys mutica provides insights into the evolution of semi-aquatic lifestyle.</title>
        <authorList>
            <person name="Gong S."/>
            <person name="Gao Y."/>
        </authorList>
    </citation>
    <scope>NUCLEOTIDE SEQUENCE</scope>
    <source>
        <strain evidence="1">MM-2020</strain>
        <tissue evidence="1">Muscle</tissue>
    </source>
</reference>
<dbReference type="EMBL" id="JAHDVG010000515">
    <property type="protein sequence ID" value="KAH1164827.1"/>
    <property type="molecule type" value="Genomic_DNA"/>
</dbReference>
<proteinExistence type="predicted"/>
<sequence length="163" mass="17918">MVIRIIPEKKKNAEADAVPSMGAADREFVAVGEQQATANLLLITQDRSRACEFVTKPPSTPSVHRHLDRHEGPMMDPCALISTRPEVLSVENIAKVRNRLAFLGGLSRPMEECLDHALLTFIREAGCLQENAWLVTRCEGQQLVFVSGQGESNIQVSYGHGVP</sequence>
<dbReference type="AlphaFoldDB" id="A0A9D3WNB4"/>
<dbReference type="Proteomes" id="UP000827986">
    <property type="component" value="Unassembled WGS sequence"/>
</dbReference>
<evidence type="ECO:0000313" key="2">
    <source>
        <dbReference type="Proteomes" id="UP000827986"/>
    </source>
</evidence>
<organism evidence="1 2">
    <name type="scientific">Mauremys mutica</name>
    <name type="common">yellowpond turtle</name>
    <dbReference type="NCBI Taxonomy" id="74926"/>
    <lineage>
        <taxon>Eukaryota</taxon>
        <taxon>Metazoa</taxon>
        <taxon>Chordata</taxon>
        <taxon>Craniata</taxon>
        <taxon>Vertebrata</taxon>
        <taxon>Euteleostomi</taxon>
        <taxon>Archelosauria</taxon>
        <taxon>Testudinata</taxon>
        <taxon>Testudines</taxon>
        <taxon>Cryptodira</taxon>
        <taxon>Durocryptodira</taxon>
        <taxon>Testudinoidea</taxon>
        <taxon>Geoemydidae</taxon>
        <taxon>Geoemydinae</taxon>
        <taxon>Mauremys</taxon>
    </lineage>
</organism>
<comment type="caution">
    <text evidence="1">The sequence shown here is derived from an EMBL/GenBank/DDBJ whole genome shotgun (WGS) entry which is preliminary data.</text>
</comment>
<protein>
    <submittedName>
        <fullName evidence="1">Uncharacterized protein</fullName>
    </submittedName>
</protein>
<keyword evidence="2" id="KW-1185">Reference proteome</keyword>